<dbReference type="PANTHER" id="PTHR36511:SF4">
    <property type="entry name" value="ANTITOXIN MQSA"/>
    <property type="match status" value="1"/>
</dbReference>
<dbReference type="SUPFAM" id="SSF47413">
    <property type="entry name" value="lambda repressor-like DNA-binding domains"/>
    <property type="match status" value="1"/>
</dbReference>
<evidence type="ECO:0000256" key="3">
    <source>
        <dbReference type="ARBA" id="ARBA00023163"/>
    </source>
</evidence>
<keyword evidence="6" id="KW-1185">Reference proteome</keyword>
<dbReference type="OrthoDB" id="461984at2"/>
<dbReference type="Gene3D" id="1.10.260.40">
    <property type="entry name" value="lambda repressor-like DNA-binding domains"/>
    <property type="match status" value="1"/>
</dbReference>
<name>A0A1G6W9A9_9RHOB</name>
<dbReference type="InterPro" id="IPR010982">
    <property type="entry name" value="Lambda_DNA-bd_dom_sf"/>
</dbReference>
<dbReference type="Pfam" id="PF01381">
    <property type="entry name" value="HTH_3"/>
    <property type="match status" value="1"/>
</dbReference>
<evidence type="ECO:0000313" key="5">
    <source>
        <dbReference type="EMBL" id="SDD62283.1"/>
    </source>
</evidence>
<dbReference type="GO" id="GO:0003677">
    <property type="term" value="F:DNA binding"/>
    <property type="evidence" value="ECO:0007669"/>
    <property type="project" value="UniProtKB-KW"/>
</dbReference>
<dbReference type="InterPro" id="IPR052359">
    <property type="entry name" value="HTH-type_reg/antitoxin"/>
</dbReference>
<dbReference type="Proteomes" id="UP000199628">
    <property type="component" value="Unassembled WGS sequence"/>
</dbReference>
<keyword evidence="3" id="KW-0804">Transcription</keyword>
<dbReference type="InterPro" id="IPR001387">
    <property type="entry name" value="Cro/C1-type_HTH"/>
</dbReference>
<evidence type="ECO:0000313" key="6">
    <source>
        <dbReference type="Proteomes" id="UP000199628"/>
    </source>
</evidence>
<dbReference type="AlphaFoldDB" id="A0A1G6W9A9"/>
<evidence type="ECO:0000256" key="2">
    <source>
        <dbReference type="ARBA" id="ARBA00023125"/>
    </source>
</evidence>
<dbReference type="RefSeq" id="WP_093032300.1">
    <property type="nucleotide sequence ID" value="NZ_FMZV01000009.1"/>
</dbReference>
<evidence type="ECO:0000259" key="4">
    <source>
        <dbReference type="PROSITE" id="PS50943"/>
    </source>
</evidence>
<dbReference type="CDD" id="cd00093">
    <property type="entry name" value="HTH_XRE"/>
    <property type="match status" value="1"/>
</dbReference>
<dbReference type="PANTHER" id="PTHR36511">
    <property type="entry name" value="MERR FAMILY BACTERIAL REGULATORY PROTEIN"/>
    <property type="match status" value="1"/>
</dbReference>
<sequence length="98" mass="10863">MSTFGEELIKSAQEALQIAEGNAKPAFVHVPERVDVAAIRKRKKMSQKRFAETFGLAPSAVRDWEQERRAPDRTARILLTVIDKNPEAVSTSLEAVAS</sequence>
<dbReference type="SMART" id="SM00530">
    <property type="entry name" value="HTH_XRE"/>
    <property type="match status" value="1"/>
</dbReference>
<protein>
    <submittedName>
        <fullName evidence="5">Putative transcriptional regulator</fullName>
    </submittedName>
</protein>
<reference evidence="6" key="1">
    <citation type="submission" date="2016-10" db="EMBL/GenBank/DDBJ databases">
        <authorList>
            <person name="Varghese N."/>
            <person name="Submissions S."/>
        </authorList>
    </citation>
    <scope>NUCLEOTIDE SEQUENCE [LARGE SCALE GENOMIC DNA]</scope>
    <source>
        <strain evidence="6">CGMCC 1.9108</strain>
    </source>
</reference>
<dbReference type="STRING" id="639004.SAMN04488239_10915"/>
<gene>
    <name evidence="5" type="ORF">SAMN04488239_10915</name>
</gene>
<dbReference type="PROSITE" id="PS50943">
    <property type="entry name" value="HTH_CROC1"/>
    <property type="match status" value="1"/>
</dbReference>
<accession>A0A1G6W9A9</accession>
<dbReference type="EMBL" id="FMZV01000009">
    <property type="protein sequence ID" value="SDD62283.1"/>
    <property type="molecule type" value="Genomic_DNA"/>
</dbReference>
<keyword evidence="1" id="KW-0805">Transcription regulation</keyword>
<feature type="domain" description="HTH cro/C1-type" evidence="4">
    <location>
        <begin position="36"/>
        <end position="89"/>
    </location>
</feature>
<keyword evidence="2" id="KW-0238">DNA-binding</keyword>
<proteinExistence type="predicted"/>
<evidence type="ECO:0000256" key="1">
    <source>
        <dbReference type="ARBA" id="ARBA00023015"/>
    </source>
</evidence>
<organism evidence="5 6">
    <name type="scientific">Ruegeria marina</name>
    <dbReference type="NCBI Taxonomy" id="639004"/>
    <lineage>
        <taxon>Bacteria</taxon>
        <taxon>Pseudomonadati</taxon>
        <taxon>Pseudomonadota</taxon>
        <taxon>Alphaproteobacteria</taxon>
        <taxon>Rhodobacterales</taxon>
        <taxon>Roseobacteraceae</taxon>
        <taxon>Ruegeria</taxon>
    </lineage>
</organism>